<reference evidence="5" key="1">
    <citation type="submission" date="2018-05" db="EMBL/GenBank/DDBJ databases">
        <authorList>
            <person name="Lanie J.A."/>
            <person name="Ng W.-L."/>
            <person name="Kazmierczak K.M."/>
            <person name="Andrzejewski T.M."/>
            <person name="Davidsen T.M."/>
            <person name="Wayne K.J."/>
            <person name="Tettelin H."/>
            <person name="Glass J.I."/>
            <person name="Rusch D."/>
            <person name="Podicherti R."/>
            <person name="Tsui H.-C.T."/>
            <person name="Winkler M.E."/>
        </authorList>
    </citation>
    <scope>NUCLEOTIDE SEQUENCE</scope>
</reference>
<evidence type="ECO:0000256" key="2">
    <source>
        <dbReference type="ARBA" id="ARBA00023002"/>
    </source>
</evidence>
<dbReference type="GO" id="GO:0006086">
    <property type="term" value="P:pyruvate decarboxylation to acetyl-CoA"/>
    <property type="evidence" value="ECO:0007669"/>
    <property type="project" value="TreeGrafter"/>
</dbReference>
<proteinExistence type="predicted"/>
<name>A0A382YPM4_9ZZZZ</name>
<accession>A0A382YPM4</accession>
<keyword evidence="3" id="KW-0786">Thiamine pyrophosphate</keyword>
<evidence type="ECO:0000256" key="1">
    <source>
        <dbReference type="ARBA" id="ARBA00001964"/>
    </source>
</evidence>
<comment type="cofactor">
    <cofactor evidence="1">
        <name>thiamine diphosphate</name>
        <dbReference type="ChEBI" id="CHEBI:58937"/>
    </cofactor>
</comment>
<dbReference type="EMBL" id="UINC01177343">
    <property type="protein sequence ID" value="SVD84929.1"/>
    <property type="molecule type" value="Genomic_DNA"/>
</dbReference>
<dbReference type="InterPro" id="IPR029061">
    <property type="entry name" value="THDP-binding"/>
</dbReference>
<evidence type="ECO:0000256" key="3">
    <source>
        <dbReference type="ARBA" id="ARBA00023052"/>
    </source>
</evidence>
<dbReference type="PANTHER" id="PTHR11516:SF60">
    <property type="entry name" value="PYRUVATE DEHYDROGENASE E1 COMPONENT SUBUNIT ALPHA"/>
    <property type="match status" value="1"/>
</dbReference>
<evidence type="ECO:0000313" key="5">
    <source>
        <dbReference type="EMBL" id="SVD84929.1"/>
    </source>
</evidence>
<dbReference type="GO" id="GO:0004739">
    <property type="term" value="F:pyruvate dehydrogenase (acetyl-transferring) activity"/>
    <property type="evidence" value="ECO:0007669"/>
    <property type="project" value="TreeGrafter"/>
</dbReference>
<dbReference type="Pfam" id="PF00676">
    <property type="entry name" value="E1_dh"/>
    <property type="match status" value="1"/>
</dbReference>
<feature type="domain" description="Dehydrogenase E1 component" evidence="4">
    <location>
        <begin position="1"/>
        <end position="192"/>
    </location>
</feature>
<feature type="non-terminal residue" evidence="5">
    <location>
        <position position="1"/>
    </location>
</feature>
<gene>
    <name evidence="5" type="ORF">METZ01_LOCUS437783</name>
</gene>
<dbReference type="SUPFAM" id="SSF52518">
    <property type="entry name" value="Thiamin diphosphate-binding fold (THDP-binding)"/>
    <property type="match status" value="1"/>
</dbReference>
<dbReference type="AlphaFoldDB" id="A0A382YPM4"/>
<dbReference type="PANTHER" id="PTHR11516">
    <property type="entry name" value="PYRUVATE DEHYDROGENASE E1 COMPONENT, ALPHA SUBUNIT BACTERIAL AND ORGANELLAR"/>
    <property type="match status" value="1"/>
</dbReference>
<dbReference type="InterPro" id="IPR001017">
    <property type="entry name" value="DH_E1"/>
</dbReference>
<evidence type="ECO:0000259" key="4">
    <source>
        <dbReference type="Pfam" id="PF00676"/>
    </source>
</evidence>
<keyword evidence="2" id="KW-0560">Oxidoreductase</keyword>
<protein>
    <recommendedName>
        <fullName evidence="4">Dehydrogenase E1 component domain-containing protein</fullName>
    </recommendedName>
</protein>
<sequence>PIAVGAGLTSKLKNEGRVSVSYFGDGTTEEGTFHESLNLASFYKVPVLFVCENNLFSSHMHINERQPFDSVSRFAIPHKITNVTIDGNDLNEVFKVAEEAIFKLRNGEGPFFLEAVTYRWRGHVGPDENIDVGLRRKEDLNLWKKRDPIGRLEVALLSSKKLTKQNIKQINNEIEQIVKNAWLQAIDDPYPKSDQLFDTVYY</sequence>
<organism evidence="5">
    <name type="scientific">marine metagenome</name>
    <dbReference type="NCBI Taxonomy" id="408172"/>
    <lineage>
        <taxon>unclassified sequences</taxon>
        <taxon>metagenomes</taxon>
        <taxon>ecological metagenomes</taxon>
    </lineage>
</organism>
<dbReference type="Gene3D" id="3.40.50.970">
    <property type="match status" value="1"/>
</dbReference>
<dbReference type="InterPro" id="IPR050642">
    <property type="entry name" value="PDH_E1_Alpha_Subunit"/>
</dbReference>